<dbReference type="PANTHER" id="PTHR13812:SF19">
    <property type="entry name" value="KETIMINE REDUCTASE MU-CRYSTALLIN"/>
    <property type="match status" value="1"/>
</dbReference>
<sequence length="336" mass="36931">MEFCTISGEVIAKVLAAHQRQIVEQVKHTYISHHKRLTNNPNSYFLRFSDKPEARIIALPAAINDGVQTRSGIKWISSYPKNIEANIQRASAVVILNDYETGYPLACLEGAQISAARTSASAVLAASTLKNNDKQAKKVAFIGNGYIAKTILSYFHIEQWHIDEVCSYDLNQQDATQFAQLASAEYGYASRCVSQLSAAIDNADIVVLATNAAVPYLTDPKAFHPGQIILNISLRDLGPEVVMAANNVLDDVEHCLKANTSPHLAEQQCGNRDFINTTLPELLAEGGKLDKDKPTIFSPFGLGVLDIALANFIYIKSKENGQAQYIDGFFPSLERW</sequence>
<reference evidence="2" key="2">
    <citation type="submission" date="2019-06" db="EMBL/GenBank/DDBJ databases">
        <title>Co-occurence of chitin degradation, pigmentation and bioactivity in marine Pseudoalteromonas.</title>
        <authorList>
            <person name="Sonnenschein E.C."/>
            <person name="Bech P.K."/>
        </authorList>
    </citation>
    <scope>NUCLEOTIDE SEQUENCE [LARGE SCALE GENOMIC DNA]</scope>
    <source>
        <strain evidence="2">S1607</strain>
    </source>
</reference>
<dbReference type="Pfam" id="PF02423">
    <property type="entry name" value="OCD_Mu_crystall"/>
    <property type="match status" value="1"/>
</dbReference>
<dbReference type="InterPro" id="IPR003462">
    <property type="entry name" value="ODC_Mu_crystall"/>
</dbReference>
<dbReference type="InterPro" id="IPR023866">
    <property type="entry name" value="SbnB"/>
</dbReference>
<dbReference type="PIRSF" id="PIRSF001439">
    <property type="entry name" value="CryM"/>
    <property type="match status" value="1"/>
</dbReference>
<name>A0AAQ2EXK8_PSEO7</name>
<dbReference type="InterPro" id="IPR023401">
    <property type="entry name" value="ODC_N"/>
</dbReference>
<dbReference type="GO" id="GO:0016639">
    <property type="term" value="F:oxidoreductase activity, acting on the CH-NH2 group of donors, NAD or NADP as acceptor"/>
    <property type="evidence" value="ECO:0007669"/>
    <property type="project" value="InterPro"/>
</dbReference>
<dbReference type="GO" id="GO:0005737">
    <property type="term" value="C:cytoplasm"/>
    <property type="evidence" value="ECO:0007669"/>
    <property type="project" value="TreeGrafter"/>
</dbReference>
<reference evidence="1 2" key="1">
    <citation type="submission" date="2017-12" db="EMBL/GenBank/DDBJ databases">
        <authorList>
            <person name="Paulsen S."/>
            <person name="Gram L.K."/>
        </authorList>
    </citation>
    <scope>NUCLEOTIDE SEQUENCE [LARGE SCALE GENOMIC DNA]</scope>
    <source>
        <strain evidence="1 2">S1607</strain>
    </source>
</reference>
<dbReference type="SUPFAM" id="SSF51735">
    <property type="entry name" value="NAD(P)-binding Rossmann-fold domains"/>
    <property type="match status" value="1"/>
</dbReference>
<evidence type="ECO:0000313" key="2">
    <source>
        <dbReference type="Proteomes" id="UP000305423"/>
    </source>
</evidence>
<dbReference type="NCBIfam" id="TIGR03944">
    <property type="entry name" value="dehyd_SbnB_fam"/>
    <property type="match status" value="1"/>
</dbReference>
<dbReference type="InterPro" id="IPR036291">
    <property type="entry name" value="NAD(P)-bd_dom_sf"/>
</dbReference>
<gene>
    <name evidence="1" type="ORF">CWB74_03430</name>
</gene>
<evidence type="ECO:0000313" key="1">
    <source>
        <dbReference type="EMBL" id="TMN80793.1"/>
    </source>
</evidence>
<dbReference type="GO" id="GO:0019290">
    <property type="term" value="P:siderophore biosynthetic process"/>
    <property type="evidence" value="ECO:0007669"/>
    <property type="project" value="InterPro"/>
</dbReference>
<organism evidence="1 2">
    <name type="scientific">Pseudoalteromonas piscicida</name>
    <dbReference type="NCBI Taxonomy" id="43662"/>
    <lineage>
        <taxon>Bacteria</taxon>
        <taxon>Pseudomonadati</taxon>
        <taxon>Pseudomonadota</taxon>
        <taxon>Gammaproteobacteria</taxon>
        <taxon>Alteromonadales</taxon>
        <taxon>Pseudoalteromonadaceae</taxon>
        <taxon>Pseudoalteromonas</taxon>
    </lineage>
</organism>
<dbReference type="Gene3D" id="3.40.50.720">
    <property type="entry name" value="NAD(P)-binding Rossmann-like Domain"/>
    <property type="match status" value="1"/>
</dbReference>
<comment type="caution">
    <text evidence="1">The sequence shown here is derived from an EMBL/GenBank/DDBJ whole genome shotgun (WGS) entry which is preliminary data.</text>
</comment>
<dbReference type="EMBL" id="PNEL01000010">
    <property type="protein sequence ID" value="TMN80793.1"/>
    <property type="molecule type" value="Genomic_DNA"/>
</dbReference>
<dbReference type="PANTHER" id="PTHR13812">
    <property type="entry name" value="KETIMINE REDUCTASE MU-CRYSTALLIN"/>
    <property type="match status" value="1"/>
</dbReference>
<dbReference type="Gene3D" id="3.30.1780.10">
    <property type="entry name" value="ornithine cyclodeaminase, domain 1"/>
    <property type="match status" value="1"/>
</dbReference>
<protein>
    <submittedName>
        <fullName evidence="1">2,3-diaminopropionate biosynthesis protein SbnB</fullName>
    </submittedName>
</protein>
<accession>A0AAQ2EXK8</accession>
<proteinExistence type="predicted"/>
<dbReference type="RefSeq" id="WP_045965161.1">
    <property type="nucleotide sequence ID" value="NZ_JXXW01000052.1"/>
</dbReference>
<dbReference type="Proteomes" id="UP000305423">
    <property type="component" value="Unassembled WGS sequence"/>
</dbReference>
<dbReference type="AlphaFoldDB" id="A0AAQ2EXK8"/>